<name>A0A7S1UM66_9STRA</name>
<comment type="pathway">
    <text evidence="1">Lipid metabolism.</text>
</comment>
<evidence type="ECO:0000259" key="8">
    <source>
        <dbReference type="SMART" id="SM00563"/>
    </source>
</evidence>
<dbReference type="Pfam" id="PF01553">
    <property type="entry name" value="Acyltransferase"/>
    <property type="match status" value="1"/>
</dbReference>
<evidence type="ECO:0000256" key="3">
    <source>
        <dbReference type="ARBA" id="ARBA00022516"/>
    </source>
</evidence>
<dbReference type="PANTHER" id="PTHR10434:SF64">
    <property type="entry name" value="1-ACYL-SN-GLYCEROL-3-PHOSPHATE ACYLTRANSFERASE-RELATED"/>
    <property type="match status" value="1"/>
</dbReference>
<evidence type="ECO:0000256" key="2">
    <source>
        <dbReference type="ARBA" id="ARBA00008655"/>
    </source>
</evidence>
<dbReference type="SUPFAM" id="SSF69593">
    <property type="entry name" value="Glycerol-3-phosphate (1)-acyltransferase"/>
    <property type="match status" value="1"/>
</dbReference>
<accession>A0A7S1UM66</accession>
<keyword evidence="7" id="KW-1208">Phospholipid metabolism</keyword>
<dbReference type="GO" id="GO:0003841">
    <property type="term" value="F:1-acylglycerol-3-phosphate O-acyltransferase activity"/>
    <property type="evidence" value="ECO:0007669"/>
    <property type="project" value="UniProtKB-UniRule"/>
</dbReference>
<comment type="similarity">
    <text evidence="2 7">Belongs to the 1-acyl-sn-glycerol-3-phosphate acyltransferase family.</text>
</comment>
<keyword evidence="3 7" id="KW-0444">Lipid biosynthesis</keyword>
<evidence type="ECO:0000256" key="5">
    <source>
        <dbReference type="ARBA" id="ARBA00023098"/>
    </source>
</evidence>
<evidence type="ECO:0000313" key="9">
    <source>
        <dbReference type="EMBL" id="CAD9272475.1"/>
    </source>
</evidence>
<sequence>MFLTRAHPRMEGKEKLLEFYKQNRAAMFVSNHNSWHDIPIVGHTIGWRNYKIVAKKELGKVPILGKAIKIGGHIMVDRTNRRSQFRTLKAGIDFLKRNVMLCTFPEGTRSKSGRLGNFKNGAFKMAHKVGAPVIPMSIVGAAKCMPYYWVMPFRAPWNVCKVIVHDPIESKDITEAELATKVRDAIISGLPDEQKPLK</sequence>
<keyword evidence="7" id="KW-0594">Phospholipid biosynthesis</keyword>
<dbReference type="PANTHER" id="PTHR10434">
    <property type="entry name" value="1-ACYL-SN-GLYCEROL-3-PHOSPHATE ACYLTRANSFERASE"/>
    <property type="match status" value="1"/>
</dbReference>
<proteinExistence type="inferred from homology"/>
<dbReference type="GO" id="GO:0006654">
    <property type="term" value="P:phosphatidic acid biosynthetic process"/>
    <property type="evidence" value="ECO:0007669"/>
    <property type="project" value="TreeGrafter"/>
</dbReference>
<dbReference type="NCBIfam" id="TIGR00530">
    <property type="entry name" value="AGP_acyltrn"/>
    <property type="match status" value="1"/>
</dbReference>
<dbReference type="CDD" id="cd07989">
    <property type="entry name" value="LPLAT_AGPAT-like"/>
    <property type="match status" value="1"/>
</dbReference>
<keyword evidence="5 7" id="KW-0443">Lipid metabolism</keyword>
<comment type="domain">
    <text evidence="7">The HXXXXD motif is essential for acyltransferase activity and may constitute the binding site for the phosphate moiety of the glycerol-3-phosphate.</text>
</comment>
<evidence type="ECO:0000256" key="7">
    <source>
        <dbReference type="RuleBase" id="RU361267"/>
    </source>
</evidence>
<evidence type="ECO:0000256" key="1">
    <source>
        <dbReference type="ARBA" id="ARBA00005189"/>
    </source>
</evidence>
<dbReference type="InterPro" id="IPR004552">
    <property type="entry name" value="AGP_acyltrans"/>
</dbReference>
<dbReference type="InterPro" id="IPR002123">
    <property type="entry name" value="Plipid/glycerol_acylTrfase"/>
</dbReference>
<reference evidence="9" key="1">
    <citation type="submission" date="2021-01" db="EMBL/GenBank/DDBJ databases">
        <authorList>
            <person name="Corre E."/>
            <person name="Pelletier E."/>
            <person name="Niang G."/>
            <person name="Scheremetjew M."/>
            <person name="Finn R."/>
            <person name="Kale V."/>
            <person name="Holt S."/>
            <person name="Cochrane G."/>
            <person name="Meng A."/>
            <person name="Brown T."/>
            <person name="Cohen L."/>
        </authorList>
    </citation>
    <scope>NUCLEOTIDE SEQUENCE</scope>
    <source>
        <strain evidence="9">CCMP 410</strain>
    </source>
</reference>
<feature type="domain" description="Phospholipid/glycerol acyltransferase" evidence="8">
    <location>
        <begin position="26"/>
        <end position="141"/>
    </location>
</feature>
<dbReference type="GO" id="GO:0016020">
    <property type="term" value="C:membrane"/>
    <property type="evidence" value="ECO:0007669"/>
    <property type="project" value="InterPro"/>
</dbReference>
<comment type="catalytic activity">
    <reaction evidence="7">
        <text>a 1-acyl-sn-glycero-3-phosphate + an acyl-CoA = a 1,2-diacyl-sn-glycero-3-phosphate + CoA</text>
        <dbReference type="Rhea" id="RHEA:19709"/>
        <dbReference type="ChEBI" id="CHEBI:57287"/>
        <dbReference type="ChEBI" id="CHEBI:57970"/>
        <dbReference type="ChEBI" id="CHEBI:58342"/>
        <dbReference type="ChEBI" id="CHEBI:58608"/>
        <dbReference type="EC" id="2.3.1.51"/>
    </reaction>
</comment>
<evidence type="ECO:0000256" key="4">
    <source>
        <dbReference type="ARBA" id="ARBA00022679"/>
    </source>
</evidence>
<dbReference type="AlphaFoldDB" id="A0A7S1UM66"/>
<protein>
    <recommendedName>
        <fullName evidence="7">1-acyl-sn-glycerol-3-phosphate acyltransferase</fullName>
        <ecNumber evidence="7">2.3.1.51</ecNumber>
    </recommendedName>
</protein>
<gene>
    <name evidence="9" type="ORF">GOCE00092_LOCUS1382</name>
</gene>
<organism evidence="9">
    <name type="scientific">Grammatophora oceanica</name>
    <dbReference type="NCBI Taxonomy" id="210454"/>
    <lineage>
        <taxon>Eukaryota</taxon>
        <taxon>Sar</taxon>
        <taxon>Stramenopiles</taxon>
        <taxon>Ochrophyta</taxon>
        <taxon>Bacillariophyta</taxon>
        <taxon>Fragilariophyceae</taxon>
        <taxon>Fragilariophycidae</taxon>
        <taxon>Rhabdonematales</taxon>
        <taxon>Grammatophoraceae</taxon>
        <taxon>Grammatophora</taxon>
    </lineage>
</organism>
<dbReference type="SMART" id="SM00563">
    <property type="entry name" value="PlsC"/>
    <property type="match status" value="1"/>
</dbReference>
<evidence type="ECO:0000256" key="6">
    <source>
        <dbReference type="ARBA" id="ARBA00023315"/>
    </source>
</evidence>
<keyword evidence="6 7" id="KW-0012">Acyltransferase</keyword>
<dbReference type="EMBL" id="HBGK01002545">
    <property type="protein sequence ID" value="CAD9272475.1"/>
    <property type="molecule type" value="Transcribed_RNA"/>
</dbReference>
<dbReference type="EC" id="2.3.1.51" evidence="7"/>
<keyword evidence="4 7" id="KW-0808">Transferase</keyword>